<evidence type="ECO:0000256" key="2">
    <source>
        <dbReference type="SAM" id="MobiDB-lite"/>
    </source>
</evidence>
<dbReference type="PROSITE" id="PS50005">
    <property type="entry name" value="TPR"/>
    <property type="match status" value="1"/>
</dbReference>
<dbReference type="Proteomes" id="UP000078486">
    <property type="component" value="Unassembled WGS sequence"/>
</dbReference>
<evidence type="ECO:0000313" key="4">
    <source>
        <dbReference type="EMBL" id="OAM91958.1"/>
    </source>
</evidence>
<feature type="chain" id="PRO_5008089263" evidence="3">
    <location>
        <begin position="24"/>
        <end position="325"/>
    </location>
</feature>
<dbReference type="AlphaFoldDB" id="A0A178IQA5"/>
<feature type="repeat" description="TPR" evidence="1">
    <location>
        <begin position="115"/>
        <end position="148"/>
    </location>
</feature>
<keyword evidence="5" id="KW-1185">Reference proteome</keyword>
<comment type="caution">
    <text evidence="4">The sequence shown here is derived from an EMBL/GenBank/DDBJ whole genome shotgun (WGS) entry which is preliminary data.</text>
</comment>
<keyword evidence="3" id="KW-0732">Signal</keyword>
<evidence type="ECO:0000313" key="5">
    <source>
        <dbReference type="Proteomes" id="UP000078486"/>
    </source>
</evidence>
<feature type="signal peptide" evidence="3">
    <location>
        <begin position="1"/>
        <end position="23"/>
    </location>
</feature>
<organism evidence="4 5">
    <name type="scientific">Termitidicoccus mucosus</name>
    <dbReference type="NCBI Taxonomy" id="1184151"/>
    <lineage>
        <taxon>Bacteria</taxon>
        <taxon>Pseudomonadati</taxon>
        <taxon>Verrucomicrobiota</taxon>
        <taxon>Opitutia</taxon>
        <taxon>Opitutales</taxon>
        <taxon>Opitutaceae</taxon>
        <taxon>Termitidicoccus</taxon>
    </lineage>
</organism>
<reference evidence="4 5" key="1">
    <citation type="submission" date="2016-01" db="EMBL/GenBank/DDBJ databases">
        <title>High potential of lignocellulose degradation of a new Verrucomicrobia species.</title>
        <authorList>
            <person name="Wang Y."/>
            <person name="Shi Y."/>
            <person name="Qiu Z."/>
            <person name="Liu S."/>
            <person name="Yang H."/>
        </authorList>
    </citation>
    <scope>NUCLEOTIDE SEQUENCE [LARGE SCALE GENOMIC DNA]</scope>
    <source>
        <strain evidence="4 5">TSB47</strain>
    </source>
</reference>
<feature type="region of interest" description="Disordered" evidence="2">
    <location>
        <begin position="290"/>
        <end position="325"/>
    </location>
</feature>
<gene>
    <name evidence="4" type="ORF">AW736_26035</name>
</gene>
<name>A0A178IQA5_9BACT</name>
<dbReference type="STRING" id="1184151.AW736_26035"/>
<evidence type="ECO:0000256" key="3">
    <source>
        <dbReference type="SAM" id="SignalP"/>
    </source>
</evidence>
<evidence type="ECO:0000256" key="1">
    <source>
        <dbReference type="PROSITE-ProRule" id="PRU00339"/>
    </source>
</evidence>
<protein>
    <submittedName>
        <fullName evidence="4">Uncharacterized protein</fullName>
    </submittedName>
</protein>
<sequence length="325" mass="35788">MPRLRRLIAVLALAALAAPFLRADTTAPREDALKAIVADQNALFTKAEAQGDALDLDNFQSQLQQICRRYDALIAVHKNYAPAYVAYGMLLTKAGMRKEGVAHMFKANELDSRIPLVKNQLGNYYAEEGKPVEALVFFTAASDLEPKEPLYHYQIGNLLCEGAEDFLATGNWTRSKLDETMQDAFEQAMNLSPGDWRYAYRYGLSFYDLATPEWEAALQFWRDFEKKLSPGIEQQTCRLHQARVLVEMRRLDEARAALATVTASELVRQRVEIEKKLAGAAARATNPNIVVTSGTVGPPAEEKPPAEAAQPAPAAGATGTASSQP</sequence>
<feature type="compositionally biased region" description="Low complexity" evidence="2">
    <location>
        <begin position="306"/>
        <end position="325"/>
    </location>
</feature>
<dbReference type="EMBL" id="LRRQ01000001">
    <property type="protein sequence ID" value="OAM91958.1"/>
    <property type="molecule type" value="Genomic_DNA"/>
</dbReference>
<dbReference type="InterPro" id="IPR019734">
    <property type="entry name" value="TPR_rpt"/>
</dbReference>
<proteinExistence type="predicted"/>
<dbReference type="InterPro" id="IPR011990">
    <property type="entry name" value="TPR-like_helical_dom_sf"/>
</dbReference>
<dbReference type="SUPFAM" id="SSF48452">
    <property type="entry name" value="TPR-like"/>
    <property type="match status" value="1"/>
</dbReference>
<dbReference type="Gene3D" id="1.25.40.10">
    <property type="entry name" value="Tetratricopeptide repeat domain"/>
    <property type="match status" value="1"/>
</dbReference>
<keyword evidence="1" id="KW-0802">TPR repeat</keyword>
<accession>A0A178IQA5</accession>